<keyword evidence="2" id="KW-1185">Reference proteome</keyword>
<name>A0A098S9D3_9BACT</name>
<reference evidence="1 2" key="1">
    <citation type="journal article" date="2014" name="Int. J. Syst. Evol. Microbiol.">
        <title>Phaeodactylibacter xiamenensis gen. nov., sp. nov., a member of the family Saprospiraceae isolated from the marine alga Phaeodactylum tricornutum.</title>
        <authorList>
            <person name="Chen Z.Jr."/>
            <person name="Lei X."/>
            <person name="Lai Q."/>
            <person name="Li Y."/>
            <person name="Zhang B."/>
            <person name="Zhang J."/>
            <person name="Zhang H."/>
            <person name="Yang L."/>
            <person name="Zheng W."/>
            <person name="Tian Y."/>
            <person name="Yu Z."/>
            <person name="Xu H.Jr."/>
            <person name="Zheng T."/>
        </authorList>
    </citation>
    <scope>NUCLEOTIDE SEQUENCE [LARGE SCALE GENOMIC DNA]</scope>
    <source>
        <strain evidence="1 2">KD52</strain>
    </source>
</reference>
<comment type="caution">
    <text evidence="1">The sequence shown here is derived from an EMBL/GenBank/DDBJ whole genome shotgun (WGS) entry which is preliminary data.</text>
</comment>
<evidence type="ECO:0000313" key="2">
    <source>
        <dbReference type="Proteomes" id="UP000029736"/>
    </source>
</evidence>
<dbReference type="EMBL" id="JPOS01000012">
    <property type="protein sequence ID" value="KGE89179.1"/>
    <property type="molecule type" value="Genomic_DNA"/>
</dbReference>
<dbReference type="Proteomes" id="UP000029736">
    <property type="component" value="Unassembled WGS sequence"/>
</dbReference>
<gene>
    <name evidence="1" type="ORF">IX84_05320</name>
</gene>
<organism evidence="1 2">
    <name type="scientific">Phaeodactylibacter xiamenensis</name>
    <dbReference type="NCBI Taxonomy" id="1524460"/>
    <lineage>
        <taxon>Bacteria</taxon>
        <taxon>Pseudomonadati</taxon>
        <taxon>Bacteroidota</taxon>
        <taxon>Saprospiria</taxon>
        <taxon>Saprospirales</taxon>
        <taxon>Haliscomenobacteraceae</taxon>
        <taxon>Phaeodactylibacter</taxon>
    </lineage>
</organism>
<accession>A0A098S9D3</accession>
<proteinExistence type="predicted"/>
<sequence length="77" mass="8684">MVSSLENIELEYITDDSGATTAVKIQLEDWLKLKEDLLKLEKMSAVNTPLRKAYAEVAQMIKGEVPKEEARSFIEAL</sequence>
<protein>
    <submittedName>
        <fullName evidence="1">Uncharacterized protein</fullName>
    </submittedName>
</protein>
<dbReference type="AlphaFoldDB" id="A0A098S9D3"/>
<evidence type="ECO:0000313" key="1">
    <source>
        <dbReference type="EMBL" id="KGE89179.1"/>
    </source>
</evidence>
<dbReference type="RefSeq" id="WP_044217080.1">
    <property type="nucleotide sequence ID" value="NZ_CAKZLC010000248.1"/>
</dbReference>